<feature type="region of interest" description="Disordered" evidence="1">
    <location>
        <begin position="178"/>
        <end position="201"/>
    </location>
</feature>
<gene>
    <name evidence="2" type="ORF">mRhiFer1_008266</name>
</gene>
<feature type="compositionally biased region" description="Basic and acidic residues" evidence="1">
    <location>
        <begin position="180"/>
        <end position="201"/>
    </location>
</feature>
<evidence type="ECO:0000313" key="2">
    <source>
        <dbReference type="EMBL" id="KAF6327550.1"/>
    </source>
</evidence>
<evidence type="ECO:0000313" key="3">
    <source>
        <dbReference type="Proteomes" id="UP000585614"/>
    </source>
</evidence>
<dbReference type="AlphaFoldDB" id="A0A7J7VRD6"/>
<proteinExistence type="predicted"/>
<protein>
    <submittedName>
        <fullName evidence="2">Uncharacterized protein</fullName>
    </submittedName>
</protein>
<name>A0A7J7VRD6_RHIFE</name>
<comment type="caution">
    <text evidence="2">The sequence shown here is derived from an EMBL/GenBank/DDBJ whole genome shotgun (WGS) entry which is preliminary data.</text>
</comment>
<feature type="region of interest" description="Disordered" evidence="1">
    <location>
        <begin position="80"/>
        <end position="113"/>
    </location>
</feature>
<sequence length="201" mass="21921">MAQVPRLFQWAEKSPNQSEMGFNNPIVTADQSLPKRTGLQDWVLMSLGVDNIEGSTSMSSLVSDNARAISRFQPNVQRGIGSSWRQQEQERFPRGRRAPFESGKCRHQVESPLPPGDMVELISKSNSWPCGKPAPAQISVPSLALLLHASACALMSVSAALVLPCISSEAKTNTFCGSHHNIDSNRSNKDVRTKGFRGEGC</sequence>
<dbReference type="Proteomes" id="UP000585614">
    <property type="component" value="Unassembled WGS sequence"/>
</dbReference>
<accession>A0A7J7VRD6</accession>
<organism evidence="2 3">
    <name type="scientific">Rhinolophus ferrumequinum</name>
    <name type="common">Greater horseshoe bat</name>
    <dbReference type="NCBI Taxonomy" id="59479"/>
    <lineage>
        <taxon>Eukaryota</taxon>
        <taxon>Metazoa</taxon>
        <taxon>Chordata</taxon>
        <taxon>Craniata</taxon>
        <taxon>Vertebrata</taxon>
        <taxon>Euteleostomi</taxon>
        <taxon>Mammalia</taxon>
        <taxon>Eutheria</taxon>
        <taxon>Laurasiatheria</taxon>
        <taxon>Chiroptera</taxon>
        <taxon>Yinpterochiroptera</taxon>
        <taxon>Rhinolophoidea</taxon>
        <taxon>Rhinolophidae</taxon>
        <taxon>Rhinolophinae</taxon>
        <taxon>Rhinolophus</taxon>
    </lineage>
</organism>
<dbReference type="EMBL" id="JACAGC010000012">
    <property type="protein sequence ID" value="KAF6327550.1"/>
    <property type="molecule type" value="Genomic_DNA"/>
</dbReference>
<evidence type="ECO:0000256" key="1">
    <source>
        <dbReference type="SAM" id="MobiDB-lite"/>
    </source>
</evidence>
<reference evidence="2 3" key="1">
    <citation type="journal article" date="2020" name="Nature">
        <title>Six reference-quality genomes reveal evolution of bat adaptations.</title>
        <authorList>
            <person name="Jebb D."/>
            <person name="Huang Z."/>
            <person name="Pippel M."/>
            <person name="Hughes G.M."/>
            <person name="Lavrichenko K."/>
            <person name="Devanna P."/>
            <person name="Winkler S."/>
            <person name="Jermiin L.S."/>
            <person name="Skirmuntt E.C."/>
            <person name="Katzourakis A."/>
            <person name="Burkitt-Gray L."/>
            <person name="Ray D.A."/>
            <person name="Sullivan K.A.M."/>
            <person name="Roscito J.G."/>
            <person name="Kirilenko B.M."/>
            <person name="Davalos L.M."/>
            <person name="Corthals A.P."/>
            <person name="Power M.L."/>
            <person name="Jones G."/>
            <person name="Ransome R.D."/>
            <person name="Dechmann D.K.N."/>
            <person name="Locatelli A.G."/>
            <person name="Puechmaille S.J."/>
            <person name="Fedrigo O."/>
            <person name="Jarvis E.D."/>
            <person name="Hiller M."/>
            <person name="Vernes S.C."/>
            <person name="Myers E.W."/>
            <person name="Teeling E.C."/>
        </authorList>
    </citation>
    <scope>NUCLEOTIDE SEQUENCE [LARGE SCALE GENOMIC DNA]</scope>
    <source>
        <strain evidence="2">MRhiFer1</strain>
        <tissue evidence="2">Lung</tissue>
    </source>
</reference>